<dbReference type="CDD" id="cd00433">
    <property type="entry name" value="Peptidase_M17"/>
    <property type="match status" value="1"/>
</dbReference>
<reference evidence="8 9" key="1">
    <citation type="submission" date="2019-08" db="EMBL/GenBank/DDBJ databases">
        <title>Highly reduced genomes of protist endosymbionts show evolutionary convergence.</title>
        <authorList>
            <person name="George E."/>
            <person name="Husnik F."/>
            <person name="Tashyreva D."/>
            <person name="Prokopchuk G."/>
            <person name="Horak A."/>
            <person name="Kwong W.K."/>
            <person name="Lukes J."/>
            <person name="Keeling P.J."/>
        </authorList>
    </citation>
    <scope>NUCLEOTIDE SEQUENCE [LARGE SCALE GENOMIC DNA]</scope>
    <source>
        <strain evidence="8">1604LC</strain>
    </source>
</reference>
<keyword evidence="4" id="KW-0378">Hydrolase</keyword>
<evidence type="ECO:0000256" key="1">
    <source>
        <dbReference type="ARBA" id="ARBA00009528"/>
    </source>
</evidence>
<dbReference type="Gene3D" id="3.40.630.10">
    <property type="entry name" value="Zn peptidases"/>
    <property type="match status" value="1"/>
</dbReference>
<comment type="similarity">
    <text evidence="1">Belongs to the peptidase M17 family.</text>
</comment>
<dbReference type="SUPFAM" id="SSF53187">
    <property type="entry name" value="Zn-dependent exopeptidases"/>
    <property type="match status" value="1"/>
</dbReference>
<keyword evidence="3" id="KW-0645">Protease</keyword>
<evidence type="ECO:0000259" key="7">
    <source>
        <dbReference type="PROSITE" id="PS00631"/>
    </source>
</evidence>
<evidence type="ECO:0000313" key="8">
    <source>
        <dbReference type="EMBL" id="QEK38446.1"/>
    </source>
</evidence>
<accession>A0A5C0UEC9</accession>
<dbReference type="Proteomes" id="UP000325004">
    <property type="component" value="Chromosome"/>
</dbReference>
<keyword evidence="9" id="KW-1185">Reference proteome</keyword>
<dbReference type="KEGG" id="cpri:FZC34_00740"/>
<dbReference type="PANTHER" id="PTHR11963:SF23">
    <property type="entry name" value="CYTOSOL AMINOPEPTIDASE"/>
    <property type="match status" value="1"/>
</dbReference>
<dbReference type="GO" id="GO:0005737">
    <property type="term" value="C:cytoplasm"/>
    <property type="evidence" value="ECO:0007669"/>
    <property type="project" value="InterPro"/>
</dbReference>
<feature type="compositionally biased region" description="Low complexity" evidence="6">
    <location>
        <begin position="247"/>
        <end position="259"/>
    </location>
</feature>
<evidence type="ECO:0000256" key="6">
    <source>
        <dbReference type="SAM" id="MobiDB-lite"/>
    </source>
</evidence>
<feature type="domain" description="Cytosol aminopeptidase" evidence="7">
    <location>
        <begin position="349"/>
        <end position="356"/>
    </location>
</feature>
<feature type="compositionally biased region" description="Polar residues" evidence="6">
    <location>
        <begin position="235"/>
        <end position="246"/>
    </location>
</feature>
<evidence type="ECO:0000256" key="4">
    <source>
        <dbReference type="ARBA" id="ARBA00022801"/>
    </source>
</evidence>
<dbReference type="GO" id="GO:0006508">
    <property type="term" value="P:proteolysis"/>
    <property type="evidence" value="ECO:0007669"/>
    <property type="project" value="UniProtKB-KW"/>
</dbReference>
<evidence type="ECO:0000313" key="9">
    <source>
        <dbReference type="Proteomes" id="UP000325004"/>
    </source>
</evidence>
<evidence type="ECO:0000256" key="3">
    <source>
        <dbReference type="ARBA" id="ARBA00022670"/>
    </source>
</evidence>
<proteinExistence type="inferred from homology"/>
<feature type="region of interest" description="Disordered" evidence="6">
    <location>
        <begin position="235"/>
        <end position="259"/>
    </location>
</feature>
<organism evidence="8 9">
    <name type="scientific">Candidatus Cytomitobacter primus</name>
    <dbReference type="NCBI Taxonomy" id="2066024"/>
    <lineage>
        <taxon>Bacteria</taxon>
        <taxon>Pseudomonadati</taxon>
        <taxon>Pseudomonadota</taxon>
        <taxon>Alphaproteobacteria</taxon>
        <taxon>Holosporales</taxon>
        <taxon>Holosporaceae</taxon>
        <taxon>Candidatus Cytomitobacter</taxon>
    </lineage>
</organism>
<dbReference type="Pfam" id="PF00883">
    <property type="entry name" value="Peptidase_M17"/>
    <property type="match status" value="2"/>
</dbReference>
<sequence length="503" mass="55366">MTNTFIFKNFTFRLSNQLAQQSDQNHTILKIIQSDNVEKIYNNETEIKYFTKKPNDILLGIEIGKYIQSIQNSIGTNNHINNGLNNTNKLTIDCSHINKYDLLKFYEGLLIGIWEYSGHKTNQKPKNKISIDIYFKDSVNTNTPHTEDLQENMHEEIQKINNLIDSTFLTRELVEMPSNLLTPSKLAEYAKNIPGIKVTIEKVTEGGIWEVGKGSSEPPLLITCEWDGTSYNNSNIEGSNPPEQIINNSAASNSSNPNNKHNPIVLVGKGVTFDSGGLSLKPPRSMEDMKVDMGGAATVLGIMKAAASNKLKQKLIAIIPCVENMPSGNALKPGDVITSLSGKTIEVLNTDAEGRLILADALYIAQTRYKASKIIDFATLTGAVVVALGELYGGLFSNDTELSNQLIESGDQTHEPVCRLPLNDKYDELMNCHIADMCNIAKPGAGAGSITAAQFLQRFIDKKTKWAHIDIAGVAHTSRNSMLNINKSTGFGVRLVCNYLSKI</sequence>
<protein>
    <submittedName>
        <fullName evidence="8">Leucyl aminopeptidase</fullName>
    </submittedName>
</protein>
<evidence type="ECO:0000256" key="2">
    <source>
        <dbReference type="ARBA" id="ARBA00022438"/>
    </source>
</evidence>
<dbReference type="PRINTS" id="PR00481">
    <property type="entry name" value="LAMNOPPTDASE"/>
</dbReference>
<dbReference type="RefSeq" id="WP_148971562.1">
    <property type="nucleotide sequence ID" value="NZ_CP043316.1"/>
</dbReference>
<dbReference type="OrthoDB" id="9809354at2"/>
<dbReference type="InterPro" id="IPR000819">
    <property type="entry name" value="Peptidase_M17_C"/>
</dbReference>
<evidence type="ECO:0000256" key="5">
    <source>
        <dbReference type="ARBA" id="ARBA00023211"/>
    </source>
</evidence>
<dbReference type="AlphaFoldDB" id="A0A5C0UEC9"/>
<dbReference type="GO" id="GO:0030145">
    <property type="term" value="F:manganese ion binding"/>
    <property type="evidence" value="ECO:0007669"/>
    <property type="project" value="InterPro"/>
</dbReference>
<dbReference type="Gene3D" id="3.40.220.10">
    <property type="entry name" value="Leucine Aminopeptidase, subunit E, domain 1"/>
    <property type="match status" value="1"/>
</dbReference>
<dbReference type="PROSITE" id="PS00631">
    <property type="entry name" value="CYTOSOL_AP"/>
    <property type="match status" value="1"/>
</dbReference>
<dbReference type="PANTHER" id="PTHR11963">
    <property type="entry name" value="LEUCINE AMINOPEPTIDASE-RELATED"/>
    <property type="match status" value="1"/>
</dbReference>
<keyword evidence="2 8" id="KW-0031">Aminopeptidase</keyword>
<gene>
    <name evidence="8" type="ORF">FZC34_00740</name>
</gene>
<dbReference type="InterPro" id="IPR043472">
    <property type="entry name" value="Macro_dom-like"/>
</dbReference>
<name>A0A5C0UEC9_9PROT</name>
<dbReference type="EMBL" id="CP043316">
    <property type="protein sequence ID" value="QEK38446.1"/>
    <property type="molecule type" value="Genomic_DNA"/>
</dbReference>
<keyword evidence="5" id="KW-0464">Manganese</keyword>
<dbReference type="InterPro" id="IPR011356">
    <property type="entry name" value="Leucine_aapep/pepB"/>
</dbReference>
<dbReference type="GO" id="GO:0070006">
    <property type="term" value="F:metalloaminopeptidase activity"/>
    <property type="evidence" value="ECO:0007669"/>
    <property type="project" value="InterPro"/>
</dbReference>